<keyword evidence="3 8" id="KW-0812">Transmembrane</keyword>
<dbReference type="EMBL" id="BTGC01000003">
    <property type="protein sequence ID" value="GMM51165.1"/>
    <property type="molecule type" value="Genomic_DNA"/>
</dbReference>
<gene>
    <name evidence="9" type="ORF">DASB73_021230</name>
</gene>
<feature type="transmembrane region" description="Helical" evidence="8">
    <location>
        <begin position="104"/>
        <end position="122"/>
    </location>
</feature>
<feature type="binding site" evidence="6">
    <location>
        <position position="293"/>
    </location>
    <ligand>
        <name>Zn(2+)</name>
        <dbReference type="ChEBI" id="CHEBI:29105"/>
    </ligand>
</feature>
<evidence type="ECO:0000256" key="2">
    <source>
        <dbReference type="ARBA" id="ARBA00007018"/>
    </source>
</evidence>
<keyword evidence="6" id="KW-0862">Zinc</keyword>
<accession>A0AAV5RIG3</accession>
<feature type="transmembrane region" description="Helical" evidence="8">
    <location>
        <begin position="295"/>
        <end position="317"/>
    </location>
</feature>
<dbReference type="Pfam" id="PF03006">
    <property type="entry name" value="HlyIII"/>
    <property type="match status" value="1"/>
</dbReference>
<dbReference type="AlphaFoldDB" id="A0AAV5RIG3"/>
<keyword evidence="10" id="KW-1185">Reference proteome</keyword>
<keyword evidence="6" id="KW-0479">Metal-binding</keyword>
<dbReference type="PANTHER" id="PTHR20855:SF52">
    <property type="entry name" value="ADIPONECTIN RECEPTOR PROTEIN"/>
    <property type="match status" value="1"/>
</dbReference>
<dbReference type="GO" id="GO:0006882">
    <property type="term" value="P:intracellular zinc ion homeostasis"/>
    <property type="evidence" value="ECO:0007669"/>
    <property type="project" value="TreeGrafter"/>
</dbReference>
<feature type="binding site" evidence="6">
    <location>
        <position position="147"/>
    </location>
    <ligand>
        <name>Zn(2+)</name>
        <dbReference type="ChEBI" id="CHEBI:29105"/>
    </ligand>
</feature>
<comment type="caution">
    <text evidence="9">The sequence shown here is derived from an EMBL/GenBank/DDBJ whole genome shotgun (WGS) entry which is preliminary data.</text>
</comment>
<evidence type="ECO:0000256" key="1">
    <source>
        <dbReference type="ARBA" id="ARBA00004141"/>
    </source>
</evidence>
<evidence type="ECO:0000256" key="3">
    <source>
        <dbReference type="ARBA" id="ARBA00022692"/>
    </source>
</evidence>
<dbReference type="Proteomes" id="UP001362899">
    <property type="component" value="Unassembled WGS sequence"/>
</dbReference>
<feature type="transmembrane region" description="Helical" evidence="8">
    <location>
        <begin position="129"/>
        <end position="149"/>
    </location>
</feature>
<keyword evidence="4 8" id="KW-1133">Transmembrane helix</keyword>
<feature type="region of interest" description="Disordered" evidence="7">
    <location>
        <begin position="1"/>
        <end position="33"/>
    </location>
</feature>
<evidence type="ECO:0000256" key="6">
    <source>
        <dbReference type="PIRSR" id="PIRSR604254-1"/>
    </source>
</evidence>
<evidence type="ECO:0000256" key="7">
    <source>
        <dbReference type="SAM" id="MobiDB-lite"/>
    </source>
</evidence>
<proteinExistence type="inferred from homology"/>
<evidence type="ECO:0000256" key="5">
    <source>
        <dbReference type="ARBA" id="ARBA00023136"/>
    </source>
</evidence>
<feature type="compositionally biased region" description="Polar residues" evidence="7">
    <location>
        <begin position="12"/>
        <end position="33"/>
    </location>
</feature>
<evidence type="ECO:0000313" key="9">
    <source>
        <dbReference type="EMBL" id="GMM51165.1"/>
    </source>
</evidence>
<feature type="transmembrane region" description="Helical" evidence="8">
    <location>
        <begin position="222"/>
        <end position="243"/>
    </location>
</feature>
<evidence type="ECO:0000256" key="4">
    <source>
        <dbReference type="ARBA" id="ARBA00022989"/>
    </source>
</evidence>
<dbReference type="GO" id="GO:0046872">
    <property type="term" value="F:metal ion binding"/>
    <property type="evidence" value="ECO:0007669"/>
    <property type="project" value="UniProtKB-KW"/>
</dbReference>
<dbReference type="PANTHER" id="PTHR20855">
    <property type="entry name" value="ADIPOR/PROGESTIN RECEPTOR-RELATED"/>
    <property type="match status" value="1"/>
</dbReference>
<name>A0AAV5RIG3_STABA</name>
<feature type="transmembrane region" description="Helical" evidence="8">
    <location>
        <begin position="192"/>
        <end position="210"/>
    </location>
</feature>
<dbReference type="InterPro" id="IPR004254">
    <property type="entry name" value="AdipoR/HlyIII-related"/>
</dbReference>
<evidence type="ECO:0000256" key="8">
    <source>
        <dbReference type="SAM" id="Phobius"/>
    </source>
</evidence>
<dbReference type="GO" id="GO:0016020">
    <property type="term" value="C:membrane"/>
    <property type="evidence" value="ECO:0007669"/>
    <property type="project" value="UniProtKB-SubCell"/>
</dbReference>
<comment type="subcellular location">
    <subcellularLocation>
        <location evidence="1">Membrane</location>
        <topology evidence="1">Multi-pass membrane protein</topology>
    </subcellularLocation>
</comment>
<keyword evidence="9" id="KW-0675">Receptor</keyword>
<dbReference type="GO" id="GO:0038023">
    <property type="term" value="F:signaling receptor activity"/>
    <property type="evidence" value="ECO:0007669"/>
    <property type="project" value="TreeGrafter"/>
</dbReference>
<sequence>MQRNCEDEDNARSTALSRTTTPTHKSNDMLTPNNCVKSSIVPDSDSQNTEPSKSAILDRLLHWHELEEWQRDNEFIHTGYVPSRNSMTFVFKSLTYVHNETVNIYSHLLPGLFSIIVLVLYIQSVTTPYIIFALGCFTCLVLSASFHLLKSHSLRIAILGNKLDYLGICILIAASMLAILDISYADFPIPRFIFSTISIILGFACSYASLSDTFRSRKYRPIRAFMFVCYGLSGVLPVLYGTHRFGYAEMSKRSGLPYLYAEAFFYIFGAFLYAVRFPEKYNPGNYDLFGHSHQIFHVFVVIAAYCHFACLQAADIYRRTL</sequence>
<reference evidence="9 10" key="1">
    <citation type="journal article" date="2023" name="Elife">
        <title>Identification of key yeast species and microbe-microbe interactions impacting larval growth of Drosophila in the wild.</title>
        <authorList>
            <person name="Mure A."/>
            <person name="Sugiura Y."/>
            <person name="Maeda R."/>
            <person name="Honda K."/>
            <person name="Sakurai N."/>
            <person name="Takahashi Y."/>
            <person name="Watada M."/>
            <person name="Katoh T."/>
            <person name="Gotoh A."/>
            <person name="Gotoh Y."/>
            <person name="Taniguchi I."/>
            <person name="Nakamura K."/>
            <person name="Hayashi T."/>
            <person name="Katayama T."/>
            <person name="Uemura T."/>
            <person name="Hattori Y."/>
        </authorList>
    </citation>
    <scope>NUCLEOTIDE SEQUENCE [LARGE SCALE GENOMIC DNA]</scope>
    <source>
        <strain evidence="9 10">SB-73</strain>
    </source>
</reference>
<feature type="transmembrane region" description="Helical" evidence="8">
    <location>
        <begin position="255"/>
        <end position="275"/>
    </location>
</feature>
<evidence type="ECO:0000313" key="10">
    <source>
        <dbReference type="Proteomes" id="UP001362899"/>
    </source>
</evidence>
<protein>
    <submittedName>
        <fullName evidence="9">PAQR-type receptor</fullName>
    </submittedName>
</protein>
<feature type="transmembrane region" description="Helical" evidence="8">
    <location>
        <begin position="165"/>
        <end position="185"/>
    </location>
</feature>
<comment type="similarity">
    <text evidence="2">Belongs to the ADIPOR family.</text>
</comment>
<keyword evidence="5 8" id="KW-0472">Membrane</keyword>
<organism evidence="9 10">
    <name type="scientific">Starmerella bacillaris</name>
    <name type="common">Yeast</name>
    <name type="synonym">Candida zemplinina</name>
    <dbReference type="NCBI Taxonomy" id="1247836"/>
    <lineage>
        <taxon>Eukaryota</taxon>
        <taxon>Fungi</taxon>
        <taxon>Dikarya</taxon>
        <taxon>Ascomycota</taxon>
        <taxon>Saccharomycotina</taxon>
        <taxon>Dipodascomycetes</taxon>
        <taxon>Dipodascales</taxon>
        <taxon>Trichomonascaceae</taxon>
        <taxon>Starmerella</taxon>
    </lineage>
</organism>
<feature type="binding site" evidence="6">
    <location>
        <position position="297"/>
    </location>
    <ligand>
        <name>Zn(2+)</name>
        <dbReference type="ChEBI" id="CHEBI:29105"/>
    </ligand>
</feature>